<evidence type="ECO:0000256" key="1">
    <source>
        <dbReference type="SAM" id="SignalP"/>
    </source>
</evidence>
<dbReference type="SUPFAM" id="SSF52058">
    <property type="entry name" value="L domain-like"/>
    <property type="match status" value="1"/>
</dbReference>
<gene>
    <name evidence="2" type="ORF">H6P81_018679</name>
</gene>
<comment type="caution">
    <text evidence="2">The sequence shown here is derived from an EMBL/GenBank/DDBJ whole genome shotgun (WGS) entry which is preliminary data.</text>
</comment>
<accession>A0AAV7E3X1</accession>
<reference evidence="2 3" key="1">
    <citation type="submission" date="2021-07" db="EMBL/GenBank/DDBJ databases">
        <title>The Aristolochia fimbriata genome: insights into angiosperm evolution, floral development and chemical biosynthesis.</title>
        <authorList>
            <person name="Jiao Y."/>
        </authorList>
    </citation>
    <scope>NUCLEOTIDE SEQUENCE [LARGE SCALE GENOMIC DNA]</scope>
    <source>
        <strain evidence="2">IBCAS-2021</strain>
        <tissue evidence="2">Leaf</tissue>
    </source>
</reference>
<dbReference type="PANTHER" id="PTHR48009:SF7">
    <property type="entry name" value="LEUCINE-RICH REPEAT (LRR) FAMILY PROTEIN"/>
    <property type="match status" value="1"/>
</dbReference>
<dbReference type="AlphaFoldDB" id="A0AAV7E3X1"/>
<sequence length="307" mass="32691">MGFCSRSGMMFLVVAVCVCEFLAVVSGSTYPGDIEALKELKRGVDSSSVTPGSCLSSWDFAYDPCDASFSDHFTCGFRCDAAVAGHGRNLLFLDASNNLLSGPLPANLPPSLIELSMRNNSFEGGIPSNWRTLTSLQVIDLGHNKLSGAVAPFLFEHPSLEQLTLSYNGFTSLQAPASYGLKSQLIAADIGDNELQGLLPAFVAMMPRLSALSLENNQFTGMIPSQYALKTVLPAPGTSPLARLLLSGNYLFGPIPSPLMGMKSGSATVSLVDNCLLRCPEEFFFCQGGPQKSPSDCRSFSPVIPLP</sequence>
<keyword evidence="3" id="KW-1185">Reference proteome</keyword>
<protein>
    <recommendedName>
        <fullName evidence="4">Leucine-rich repeat-containing N-terminal plant-type domain-containing protein</fullName>
    </recommendedName>
</protein>
<organism evidence="2 3">
    <name type="scientific">Aristolochia fimbriata</name>
    <name type="common">White veined hardy Dutchman's pipe vine</name>
    <dbReference type="NCBI Taxonomy" id="158543"/>
    <lineage>
        <taxon>Eukaryota</taxon>
        <taxon>Viridiplantae</taxon>
        <taxon>Streptophyta</taxon>
        <taxon>Embryophyta</taxon>
        <taxon>Tracheophyta</taxon>
        <taxon>Spermatophyta</taxon>
        <taxon>Magnoliopsida</taxon>
        <taxon>Magnoliidae</taxon>
        <taxon>Piperales</taxon>
        <taxon>Aristolochiaceae</taxon>
        <taxon>Aristolochia</taxon>
    </lineage>
</organism>
<dbReference type="InterPro" id="IPR053213">
    <property type="entry name" value="RLP29"/>
</dbReference>
<dbReference type="InterPro" id="IPR001611">
    <property type="entry name" value="Leu-rich_rpt"/>
</dbReference>
<evidence type="ECO:0008006" key="4">
    <source>
        <dbReference type="Google" id="ProtNLM"/>
    </source>
</evidence>
<dbReference type="PANTHER" id="PTHR48009">
    <property type="entry name" value="LEUCINE-RICH REPEAT (LRR) FAMILY PROTEIN"/>
    <property type="match status" value="1"/>
</dbReference>
<dbReference type="Pfam" id="PF00560">
    <property type="entry name" value="LRR_1"/>
    <property type="match status" value="1"/>
</dbReference>
<evidence type="ECO:0000313" key="3">
    <source>
        <dbReference type="Proteomes" id="UP000825729"/>
    </source>
</evidence>
<dbReference type="Gene3D" id="3.80.10.10">
    <property type="entry name" value="Ribonuclease Inhibitor"/>
    <property type="match status" value="1"/>
</dbReference>
<dbReference type="EMBL" id="JAINDJ010000007">
    <property type="protein sequence ID" value="KAG9442825.1"/>
    <property type="molecule type" value="Genomic_DNA"/>
</dbReference>
<keyword evidence="1" id="KW-0732">Signal</keyword>
<dbReference type="Proteomes" id="UP000825729">
    <property type="component" value="Unassembled WGS sequence"/>
</dbReference>
<dbReference type="InterPro" id="IPR032675">
    <property type="entry name" value="LRR_dom_sf"/>
</dbReference>
<evidence type="ECO:0000313" key="2">
    <source>
        <dbReference type="EMBL" id="KAG9442825.1"/>
    </source>
</evidence>
<feature type="chain" id="PRO_5043653041" description="Leucine-rich repeat-containing N-terminal plant-type domain-containing protein" evidence="1">
    <location>
        <begin position="28"/>
        <end position="307"/>
    </location>
</feature>
<feature type="signal peptide" evidence="1">
    <location>
        <begin position="1"/>
        <end position="27"/>
    </location>
</feature>
<name>A0AAV7E3X1_ARIFI</name>
<proteinExistence type="predicted"/>